<dbReference type="AlphaFoldDB" id="A0AAV2DTA4"/>
<organism evidence="2 3">
    <name type="scientific">Linum trigynum</name>
    <dbReference type="NCBI Taxonomy" id="586398"/>
    <lineage>
        <taxon>Eukaryota</taxon>
        <taxon>Viridiplantae</taxon>
        <taxon>Streptophyta</taxon>
        <taxon>Embryophyta</taxon>
        <taxon>Tracheophyta</taxon>
        <taxon>Spermatophyta</taxon>
        <taxon>Magnoliopsida</taxon>
        <taxon>eudicotyledons</taxon>
        <taxon>Gunneridae</taxon>
        <taxon>Pentapetalae</taxon>
        <taxon>rosids</taxon>
        <taxon>fabids</taxon>
        <taxon>Malpighiales</taxon>
        <taxon>Linaceae</taxon>
        <taxon>Linum</taxon>
    </lineage>
</organism>
<gene>
    <name evidence="2" type="ORF">LTRI10_LOCUS18490</name>
</gene>
<evidence type="ECO:0000313" key="2">
    <source>
        <dbReference type="EMBL" id="CAL1376782.1"/>
    </source>
</evidence>
<dbReference type="Proteomes" id="UP001497516">
    <property type="component" value="Chromosome 3"/>
</dbReference>
<evidence type="ECO:0000256" key="1">
    <source>
        <dbReference type="SAM" id="MobiDB-lite"/>
    </source>
</evidence>
<sequence>MSIVALEVWTSELERRRRGGDWWQPRRRVSGGQGRLDDRRLPTWVGLWVCEAATGVWWLVPSGVGGDRVERERPSTIWSLSRRGRGRDGETPKMTQPRSRRSGPLASRSGSGGVVPASGVDRRLLLPFLPFPFEVLTIL</sequence>
<keyword evidence="3" id="KW-1185">Reference proteome</keyword>
<evidence type="ECO:0000313" key="3">
    <source>
        <dbReference type="Proteomes" id="UP001497516"/>
    </source>
</evidence>
<proteinExistence type="predicted"/>
<reference evidence="2 3" key="1">
    <citation type="submission" date="2024-04" db="EMBL/GenBank/DDBJ databases">
        <authorList>
            <person name="Fracassetti M."/>
        </authorList>
    </citation>
    <scope>NUCLEOTIDE SEQUENCE [LARGE SCALE GENOMIC DNA]</scope>
</reference>
<dbReference type="EMBL" id="OZ034816">
    <property type="protein sequence ID" value="CAL1376782.1"/>
    <property type="molecule type" value="Genomic_DNA"/>
</dbReference>
<accession>A0AAV2DTA4</accession>
<name>A0AAV2DTA4_9ROSI</name>
<protein>
    <submittedName>
        <fullName evidence="2">Uncharacterized protein</fullName>
    </submittedName>
</protein>
<feature type="region of interest" description="Disordered" evidence="1">
    <location>
        <begin position="64"/>
        <end position="115"/>
    </location>
</feature>